<evidence type="ECO:0000256" key="5">
    <source>
        <dbReference type="ARBA" id="ARBA00023237"/>
    </source>
</evidence>
<evidence type="ECO:0000256" key="4">
    <source>
        <dbReference type="ARBA" id="ARBA00023136"/>
    </source>
</evidence>
<evidence type="ECO:0000259" key="6">
    <source>
        <dbReference type="Pfam" id="PF07980"/>
    </source>
</evidence>
<feature type="domain" description="RagB/SusD" evidence="6">
    <location>
        <begin position="266"/>
        <end position="523"/>
    </location>
</feature>
<dbReference type="Pfam" id="PF14322">
    <property type="entry name" value="SusD-like_3"/>
    <property type="match status" value="1"/>
</dbReference>
<dbReference type="InterPro" id="IPR011990">
    <property type="entry name" value="TPR-like_helical_dom_sf"/>
</dbReference>
<dbReference type="InterPro" id="IPR012944">
    <property type="entry name" value="SusD_RagB_dom"/>
</dbReference>
<dbReference type="OrthoDB" id="9792139at2"/>
<evidence type="ECO:0000259" key="7">
    <source>
        <dbReference type="Pfam" id="PF14322"/>
    </source>
</evidence>
<proteinExistence type="inferred from homology"/>
<dbReference type="RefSeq" id="WP_010527128.1">
    <property type="nucleotide sequence ID" value="NZ_AFSL01000034.1"/>
</dbReference>
<evidence type="ECO:0000313" key="8">
    <source>
        <dbReference type="EMBL" id="SFF05839.1"/>
    </source>
</evidence>
<evidence type="ECO:0000256" key="3">
    <source>
        <dbReference type="ARBA" id="ARBA00022729"/>
    </source>
</evidence>
<keyword evidence="9" id="KW-1185">Reference proteome</keyword>
<dbReference type="GO" id="GO:0009279">
    <property type="term" value="C:cell outer membrane"/>
    <property type="evidence" value="ECO:0007669"/>
    <property type="project" value="UniProtKB-SubCell"/>
</dbReference>
<sequence length="523" mass="61094">MKKLIIYIFSLGLLISSCEDIVDVSNPNNIEVRSFWQNEADAVSGVNAIYNMFYKPGTYSRWIWFRFDLASDEGFSSSPWIELAEWTRFIYNNYNFWEGNGWTYRDCYEAIFRANQVLYYVPGIEFQDQASKDQVLGQAYFLRALYYYNLAILWGSENNSLPIVLEPSKPGDTPEGHPVSDVWEQVENDLQNAIEMLPPQWDDNNLGRATKGAAYALRAKCLMQQHKWDEALQDLEWLVNGDGAQYYDLVPNYKDNFTHFNENNMESVFEIQYSDIHKAPAGDGDFDIDPNLGLNRGQFFAPPGIGWTDGEARPWIVEEFRKELNLDGGYDIRLKESLFYEQMAEDFPGNDKIYRFGMEVWNQDNYRNRVFIRKYGTDYYRDYDDYHSPVNVRLIRYADVLLMYAECIANLPSGNLDEAVAMVDRVRSRANMPKLEVNYPEATLTKEVFLKRLQMERSLELCFEGHRWADLRRWGLMENQEGVNELAQRDPDFNNFVVGRHDCLPIPSSEVNNNENLDQNPNY</sequence>
<protein>
    <submittedName>
        <fullName evidence="8">Starch-binding associating with outer membrane</fullName>
    </submittedName>
</protein>
<dbReference type="eggNOG" id="COG0702">
    <property type="taxonomic scope" value="Bacteria"/>
</dbReference>
<dbReference type="PROSITE" id="PS51257">
    <property type="entry name" value="PROKAR_LIPOPROTEIN"/>
    <property type="match status" value="1"/>
</dbReference>
<dbReference type="EMBL" id="FONA01000031">
    <property type="protein sequence ID" value="SFF05839.1"/>
    <property type="molecule type" value="Genomic_DNA"/>
</dbReference>
<dbReference type="AlphaFoldDB" id="A0A1I2FLZ2"/>
<dbReference type="SUPFAM" id="SSF48452">
    <property type="entry name" value="TPR-like"/>
    <property type="match status" value="1"/>
</dbReference>
<name>A0A1I2FLZ2_9BACT</name>
<dbReference type="CDD" id="cd08977">
    <property type="entry name" value="SusD"/>
    <property type="match status" value="1"/>
</dbReference>
<dbReference type="Pfam" id="PF07980">
    <property type="entry name" value="SusD_RagB"/>
    <property type="match status" value="1"/>
</dbReference>
<keyword evidence="4" id="KW-0472">Membrane</keyword>
<keyword evidence="3" id="KW-0732">Signal</keyword>
<reference evidence="8 9" key="1">
    <citation type="submission" date="2016-10" db="EMBL/GenBank/DDBJ databases">
        <authorList>
            <person name="de Groot N.N."/>
        </authorList>
    </citation>
    <scope>NUCLEOTIDE SEQUENCE [LARGE SCALE GENOMIC DNA]</scope>
    <source>
        <strain evidence="8 9">DSM 19012</strain>
    </source>
</reference>
<comment type="subcellular location">
    <subcellularLocation>
        <location evidence="1">Cell outer membrane</location>
    </subcellularLocation>
</comment>
<keyword evidence="5" id="KW-0998">Cell outer membrane</keyword>
<dbReference type="Gene3D" id="1.25.40.390">
    <property type="match status" value="1"/>
</dbReference>
<evidence type="ECO:0000313" key="9">
    <source>
        <dbReference type="Proteomes" id="UP000181976"/>
    </source>
</evidence>
<comment type="similarity">
    <text evidence="2">Belongs to the SusD family.</text>
</comment>
<dbReference type="InterPro" id="IPR033985">
    <property type="entry name" value="SusD-like_N"/>
</dbReference>
<dbReference type="InParanoid" id="A0A1I2FLZ2"/>
<gene>
    <name evidence="8" type="ORF">SAMN05444380_13110</name>
</gene>
<accession>A0A1I2FLZ2</accession>
<dbReference type="Proteomes" id="UP000181976">
    <property type="component" value="Unassembled WGS sequence"/>
</dbReference>
<evidence type="ECO:0000256" key="2">
    <source>
        <dbReference type="ARBA" id="ARBA00006275"/>
    </source>
</evidence>
<feature type="domain" description="SusD-like N-terminal" evidence="7">
    <location>
        <begin position="40"/>
        <end position="220"/>
    </location>
</feature>
<evidence type="ECO:0000256" key="1">
    <source>
        <dbReference type="ARBA" id="ARBA00004442"/>
    </source>
</evidence>
<organism evidence="8 9">
    <name type="scientific">Thermophagus xiamenensis</name>
    <dbReference type="NCBI Taxonomy" id="385682"/>
    <lineage>
        <taxon>Bacteria</taxon>
        <taxon>Pseudomonadati</taxon>
        <taxon>Bacteroidota</taxon>
        <taxon>Bacteroidia</taxon>
        <taxon>Marinilabiliales</taxon>
        <taxon>Marinilabiliaceae</taxon>
        <taxon>Thermophagus</taxon>
    </lineage>
</organism>
<dbReference type="STRING" id="385682.SAMN05444380_13110"/>